<keyword evidence="1" id="KW-0472">Membrane</keyword>
<proteinExistence type="predicted"/>
<gene>
    <name evidence="2" type="ORF">QYT958_LOCUS17286</name>
</gene>
<evidence type="ECO:0000313" key="2">
    <source>
        <dbReference type="EMBL" id="CAF4692487.1"/>
    </source>
</evidence>
<reference evidence="2" key="1">
    <citation type="submission" date="2021-02" db="EMBL/GenBank/DDBJ databases">
        <authorList>
            <person name="Nowell W R."/>
        </authorList>
    </citation>
    <scope>NUCLEOTIDE SEQUENCE</scope>
</reference>
<name>A0A821I5I0_9BILA</name>
<feature type="transmembrane region" description="Helical" evidence="1">
    <location>
        <begin position="142"/>
        <end position="163"/>
    </location>
</feature>
<organism evidence="2 3">
    <name type="scientific">Rotaria socialis</name>
    <dbReference type="NCBI Taxonomy" id="392032"/>
    <lineage>
        <taxon>Eukaryota</taxon>
        <taxon>Metazoa</taxon>
        <taxon>Spiralia</taxon>
        <taxon>Gnathifera</taxon>
        <taxon>Rotifera</taxon>
        <taxon>Eurotatoria</taxon>
        <taxon>Bdelloidea</taxon>
        <taxon>Philodinida</taxon>
        <taxon>Philodinidae</taxon>
        <taxon>Rotaria</taxon>
    </lineage>
</organism>
<keyword evidence="1" id="KW-1133">Transmembrane helix</keyword>
<keyword evidence="1" id="KW-0812">Transmembrane</keyword>
<dbReference type="AlphaFoldDB" id="A0A821I5I0"/>
<sequence length="189" mass="20851">MGRLMSWQTVSPNLANSSTVTIQLKQTYAWVNSLAPCQIATDRPTDTLFLSSELIKSITYQLGAQLVLAYRSTNLIPLVSGLKAWSIIAYINLAVRNDSGQICLQFAGAQLYSTSNINNNCTLAFSTTAVGYYVVSQDSADYFPILALILGIGIPLCLMLNILSCSCLPQWLDQTFLYVNYIIFVLKEI</sequence>
<accession>A0A821I5I0</accession>
<comment type="caution">
    <text evidence="2">The sequence shown here is derived from an EMBL/GenBank/DDBJ whole genome shotgun (WGS) entry which is preliminary data.</text>
</comment>
<evidence type="ECO:0000256" key="1">
    <source>
        <dbReference type="SAM" id="Phobius"/>
    </source>
</evidence>
<dbReference type="EMBL" id="CAJOBR010002598">
    <property type="protein sequence ID" value="CAF4692487.1"/>
    <property type="molecule type" value="Genomic_DNA"/>
</dbReference>
<dbReference type="Proteomes" id="UP000663848">
    <property type="component" value="Unassembled WGS sequence"/>
</dbReference>
<protein>
    <submittedName>
        <fullName evidence="2">Uncharacterized protein</fullName>
    </submittedName>
</protein>
<evidence type="ECO:0000313" key="3">
    <source>
        <dbReference type="Proteomes" id="UP000663848"/>
    </source>
</evidence>